<dbReference type="AlphaFoldDB" id="X6M591"/>
<comment type="caution">
    <text evidence="2">The sequence shown here is derived from an EMBL/GenBank/DDBJ whole genome shotgun (WGS) entry which is preliminary data.</text>
</comment>
<dbReference type="EMBL" id="ASPP01024382">
    <property type="protein sequence ID" value="ETO09079.1"/>
    <property type="molecule type" value="Genomic_DNA"/>
</dbReference>
<dbReference type="InterPro" id="IPR011989">
    <property type="entry name" value="ARM-like"/>
</dbReference>
<dbReference type="SUPFAM" id="SSF48371">
    <property type="entry name" value="ARM repeat"/>
    <property type="match status" value="1"/>
</dbReference>
<evidence type="ECO:0008006" key="4">
    <source>
        <dbReference type="Google" id="ProtNLM"/>
    </source>
</evidence>
<dbReference type="InterPro" id="IPR001313">
    <property type="entry name" value="Pumilio_RNA-bd_rpt"/>
</dbReference>
<proteinExistence type="predicted"/>
<feature type="non-terminal residue" evidence="2">
    <location>
        <position position="1"/>
    </location>
</feature>
<evidence type="ECO:0000313" key="3">
    <source>
        <dbReference type="Proteomes" id="UP000023152"/>
    </source>
</evidence>
<keyword evidence="1" id="KW-0677">Repeat</keyword>
<dbReference type="Proteomes" id="UP000023152">
    <property type="component" value="Unassembled WGS sequence"/>
</dbReference>
<reference evidence="2 3" key="1">
    <citation type="journal article" date="2013" name="Curr. Biol.">
        <title>The Genome of the Foraminiferan Reticulomyxa filosa.</title>
        <authorList>
            <person name="Glockner G."/>
            <person name="Hulsmann N."/>
            <person name="Schleicher M."/>
            <person name="Noegel A.A."/>
            <person name="Eichinger L."/>
            <person name="Gallinger C."/>
            <person name="Pawlowski J."/>
            <person name="Sierra R."/>
            <person name="Euteneuer U."/>
            <person name="Pillet L."/>
            <person name="Moustafa A."/>
            <person name="Platzer M."/>
            <person name="Groth M."/>
            <person name="Szafranski K."/>
            <person name="Schliwa M."/>
        </authorList>
    </citation>
    <scope>NUCLEOTIDE SEQUENCE [LARGE SCALE GENOMIC DNA]</scope>
</reference>
<evidence type="ECO:0000256" key="1">
    <source>
        <dbReference type="ARBA" id="ARBA00022737"/>
    </source>
</evidence>
<dbReference type="InterPro" id="IPR016024">
    <property type="entry name" value="ARM-type_fold"/>
</dbReference>
<name>X6M591_RETFI</name>
<keyword evidence="3" id="KW-1185">Reference proteome</keyword>
<evidence type="ECO:0000313" key="2">
    <source>
        <dbReference type="EMBL" id="ETO09079.1"/>
    </source>
</evidence>
<gene>
    <name evidence="2" type="ORF">RFI_28308</name>
</gene>
<dbReference type="SMART" id="SM00025">
    <property type="entry name" value="Pumilio"/>
    <property type="match status" value="1"/>
</dbReference>
<accession>X6M591</accession>
<dbReference type="GO" id="GO:0003723">
    <property type="term" value="F:RNA binding"/>
    <property type="evidence" value="ECO:0007669"/>
    <property type="project" value="InterPro"/>
</dbReference>
<organism evidence="2 3">
    <name type="scientific">Reticulomyxa filosa</name>
    <dbReference type="NCBI Taxonomy" id="46433"/>
    <lineage>
        <taxon>Eukaryota</taxon>
        <taxon>Sar</taxon>
        <taxon>Rhizaria</taxon>
        <taxon>Retaria</taxon>
        <taxon>Foraminifera</taxon>
        <taxon>Monothalamids</taxon>
        <taxon>Reticulomyxidae</taxon>
        <taxon>Reticulomyxa</taxon>
    </lineage>
</organism>
<protein>
    <recommendedName>
        <fullName evidence="4">PUM-HD domain-containing protein</fullName>
    </recommendedName>
</protein>
<sequence length="204" mass="23393">LLKTTCENLSHKTRATTATKESFGITESAKETNANASANNEVFIDDLDLQQLYTNYIIQMMLKLCKGVSLTNQLVTAITLKIDVLCYEKFASNVIEFCLSKCGESYQKQILDSLSHGYNKSALVADLVRNDMCLEHKNYFDDLVEQIQTNVFKTDLSKYPWKNYVNSRMDQLHKYANMLLQLPTTKDWSYGNTMSNPLILKWQT</sequence>
<dbReference type="Gene3D" id="1.25.10.10">
    <property type="entry name" value="Leucine-rich Repeat Variant"/>
    <property type="match status" value="1"/>
</dbReference>